<sequence>MAALEGGSLESRVSTPVDPPPQMNPKTATDGGSDSVSNKESDVLCVAGRKFRKTCFKDKEFQRQYLLFEDQFVRSEGFEIDWDKFDYLFSCLDVAWSAPLAEDMTNEELVHSLTLHAIKMHNEENGANVEFVKHVKANFWCCAGHCFWITFFARDLSSNSDPKLYQTKVWRFMGKIEVCIFRERPTDEEIASVHVEINEYECFK</sequence>
<accession>A0AAV0G9P8</accession>
<evidence type="ECO:0000256" key="1">
    <source>
        <dbReference type="SAM" id="MobiDB-lite"/>
    </source>
</evidence>
<protein>
    <submittedName>
        <fullName evidence="2">Uncharacterized protein</fullName>
    </submittedName>
</protein>
<dbReference type="Proteomes" id="UP001152523">
    <property type="component" value="Unassembled WGS sequence"/>
</dbReference>
<dbReference type="NCBIfam" id="TIGR01638">
    <property type="entry name" value="Atha_cystat_rel"/>
    <property type="match status" value="1"/>
</dbReference>
<dbReference type="PANTHER" id="PTHR31228:SF25">
    <property type="entry name" value="CYSTATIN-LIKE PROTEIN-RELATED"/>
    <property type="match status" value="1"/>
</dbReference>
<name>A0AAV0G9P8_9ASTE</name>
<dbReference type="EMBL" id="CAMAPF010001069">
    <property type="protein sequence ID" value="CAH9144691.1"/>
    <property type="molecule type" value="Genomic_DNA"/>
</dbReference>
<evidence type="ECO:0000313" key="2">
    <source>
        <dbReference type="EMBL" id="CAH9144691.1"/>
    </source>
</evidence>
<comment type="caution">
    <text evidence="2">The sequence shown here is derived from an EMBL/GenBank/DDBJ whole genome shotgun (WGS) entry which is preliminary data.</text>
</comment>
<dbReference type="Gene3D" id="3.10.450.10">
    <property type="match status" value="1"/>
</dbReference>
<evidence type="ECO:0000313" key="3">
    <source>
        <dbReference type="Proteomes" id="UP001152523"/>
    </source>
</evidence>
<reference evidence="2" key="1">
    <citation type="submission" date="2022-07" db="EMBL/GenBank/DDBJ databases">
        <authorList>
            <person name="Macas J."/>
            <person name="Novak P."/>
            <person name="Neumann P."/>
        </authorList>
    </citation>
    <scope>NUCLEOTIDE SEQUENCE</scope>
</reference>
<feature type="compositionally biased region" description="Polar residues" evidence="1">
    <location>
        <begin position="24"/>
        <end position="36"/>
    </location>
</feature>
<dbReference type="PANTHER" id="PTHR31228">
    <property type="entry name" value="CYSTATIN/MONELLIN SUPERFAMILY PROTEIN"/>
    <property type="match status" value="1"/>
</dbReference>
<proteinExistence type="predicted"/>
<organism evidence="2 3">
    <name type="scientific">Cuscuta epithymum</name>
    <dbReference type="NCBI Taxonomy" id="186058"/>
    <lineage>
        <taxon>Eukaryota</taxon>
        <taxon>Viridiplantae</taxon>
        <taxon>Streptophyta</taxon>
        <taxon>Embryophyta</taxon>
        <taxon>Tracheophyta</taxon>
        <taxon>Spermatophyta</taxon>
        <taxon>Magnoliopsida</taxon>
        <taxon>eudicotyledons</taxon>
        <taxon>Gunneridae</taxon>
        <taxon>Pentapetalae</taxon>
        <taxon>asterids</taxon>
        <taxon>lamiids</taxon>
        <taxon>Solanales</taxon>
        <taxon>Convolvulaceae</taxon>
        <taxon>Cuscuteae</taxon>
        <taxon>Cuscuta</taxon>
        <taxon>Cuscuta subgen. Cuscuta</taxon>
    </lineage>
</organism>
<dbReference type="InterPro" id="IPR006525">
    <property type="entry name" value="Cystatin-related_pln"/>
</dbReference>
<feature type="region of interest" description="Disordered" evidence="1">
    <location>
        <begin position="1"/>
        <end position="38"/>
    </location>
</feature>
<gene>
    <name evidence="2" type="ORF">CEPIT_LOCUS41637</name>
</gene>
<dbReference type="AlphaFoldDB" id="A0AAV0G9P8"/>
<keyword evidence="3" id="KW-1185">Reference proteome</keyword>